<sequence length="161" mass="18093">MLDADCGSVYAAKLLHDLTVALIPIEENQRSLLTNSKLPLLCVAYQTNLNGIGFSNSLKGTDLNQVFTVNLHHDGIFIASPLRYVQGDLKQITDIDFEGIKELKTNSDVQDFVRVGYENKWFVDLYVEHFDYDVMDFINKEANGVLSGGSSDEYYSSNEIE</sequence>
<name>A0ABQ5GSP8_9ASTR</name>
<organism evidence="1 2">
    <name type="scientific">Tanacetum coccineum</name>
    <dbReference type="NCBI Taxonomy" id="301880"/>
    <lineage>
        <taxon>Eukaryota</taxon>
        <taxon>Viridiplantae</taxon>
        <taxon>Streptophyta</taxon>
        <taxon>Embryophyta</taxon>
        <taxon>Tracheophyta</taxon>
        <taxon>Spermatophyta</taxon>
        <taxon>Magnoliopsida</taxon>
        <taxon>eudicotyledons</taxon>
        <taxon>Gunneridae</taxon>
        <taxon>Pentapetalae</taxon>
        <taxon>asterids</taxon>
        <taxon>campanulids</taxon>
        <taxon>Asterales</taxon>
        <taxon>Asteraceae</taxon>
        <taxon>Asteroideae</taxon>
        <taxon>Anthemideae</taxon>
        <taxon>Anthemidinae</taxon>
        <taxon>Tanacetum</taxon>
    </lineage>
</organism>
<proteinExistence type="predicted"/>
<reference evidence="1" key="1">
    <citation type="journal article" date="2022" name="Int. J. Mol. Sci.">
        <title>Draft Genome of Tanacetum Coccineum: Genomic Comparison of Closely Related Tanacetum-Family Plants.</title>
        <authorList>
            <person name="Yamashiro T."/>
            <person name="Shiraishi A."/>
            <person name="Nakayama K."/>
            <person name="Satake H."/>
        </authorList>
    </citation>
    <scope>NUCLEOTIDE SEQUENCE</scope>
</reference>
<reference evidence="1" key="2">
    <citation type="submission" date="2022-01" db="EMBL/GenBank/DDBJ databases">
        <authorList>
            <person name="Yamashiro T."/>
            <person name="Shiraishi A."/>
            <person name="Satake H."/>
            <person name="Nakayama K."/>
        </authorList>
    </citation>
    <scope>NUCLEOTIDE SEQUENCE</scope>
</reference>
<comment type="caution">
    <text evidence="1">The sequence shown here is derived from an EMBL/GenBank/DDBJ whole genome shotgun (WGS) entry which is preliminary data.</text>
</comment>
<evidence type="ECO:0000313" key="2">
    <source>
        <dbReference type="Proteomes" id="UP001151760"/>
    </source>
</evidence>
<dbReference type="Proteomes" id="UP001151760">
    <property type="component" value="Unassembled WGS sequence"/>
</dbReference>
<gene>
    <name evidence="1" type="ORF">Tco_1044722</name>
</gene>
<accession>A0ABQ5GSP8</accession>
<keyword evidence="2" id="KW-1185">Reference proteome</keyword>
<protein>
    <submittedName>
        <fullName evidence="1">Uncharacterized protein</fullName>
    </submittedName>
</protein>
<evidence type="ECO:0000313" key="1">
    <source>
        <dbReference type="EMBL" id="GJT77997.1"/>
    </source>
</evidence>
<dbReference type="EMBL" id="BQNB010018763">
    <property type="protein sequence ID" value="GJT77997.1"/>
    <property type="molecule type" value="Genomic_DNA"/>
</dbReference>